<feature type="domain" description="Smr" evidence="10">
    <location>
        <begin position="721"/>
        <end position="796"/>
    </location>
</feature>
<dbReference type="GO" id="GO:0006298">
    <property type="term" value="P:mismatch repair"/>
    <property type="evidence" value="ECO:0007669"/>
    <property type="project" value="InterPro"/>
</dbReference>
<keyword evidence="7 8" id="KW-0238">DNA-binding</keyword>
<organism evidence="11 12">
    <name type="scientific">Ruminococcus flavefaciens</name>
    <dbReference type="NCBI Taxonomy" id="1265"/>
    <lineage>
        <taxon>Bacteria</taxon>
        <taxon>Bacillati</taxon>
        <taxon>Bacillota</taxon>
        <taxon>Clostridia</taxon>
        <taxon>Eubacteriales</taxon>
        <taxon>Oscillospiraceae</taxon>
        <taxon>Ruminococcus</taxon>
    </lineage>
</organism>
<evidence type="ECO:0000256" key="1">
    <source>
        <dbReference type="ARBA" id="ARBA00022722"/>
    </source>
</evidence>
<dbReference type="Pfam" id="PF00488">
    <property type="entry name" value="MutS_V"/>
    <property type="match status" value="1"/>
</dbReference>
<dbReference type="InterPro" id="IPR005747">
    <property type="entry name" value="MutS2"/>
</dbReference>
<dbReference type="PANTHER" id="PTHR48466">
    <property type="entry name" value="OS10G0509000 PROTEIN-RELATED"/>
    <property type="match status" value="1"/>
</dbReference>
<dbReference type="Gene3D" id="3.30.1370.110">
    <property type="match status" value="1"/>
</dbReference>
<reference evidence="11 12" key="1">
    <citation type="submission" date="2016-10" db="EMBL/GenBank/DDBJ databases">
        <authorList>
            <person name="de Groot N.N."/>
        </authorList>
    </citation>
    <scope>NUCLEOTIDE SEQUENCE [LARGE SCALE GENOMIC DNA]</scope>
    <source>
        <strain evidence="11 12">YAD2003</strain>
    </source>
</reference>
<dbReference type="NCBIfam" id="TIGR01069">
    <property type="entry name" value="mutS2"/>
    <property type="match status" value="1"/>
</dbReference>
<dbReference type="InterPro" id="IPR002625">
    <property type="entry name" value="Smr_dom"/>
</dbReference>
<dbReference type="SUPFAM" id="SSF48334">
    <property type="entry name" value="DNA repair protein MutS, domain III"/>
    <property type="match status" value="1"/>
</dbReference>
<dbReference type="GO" id="GO:0004519">
    <property type="term" value="F:endonuclease activity"/>
    <property type="evidence" value="ECO:0007669"/>
    <property type="project" value="UniProtKB-UniRule"/>
</dbReference>
<evidence type="ECO:0000259" key="10">
    <source>
        <dbReference type="PROSITE" id="PS50828"/>
    </source>
</evidence>
<dbReference type="InterPro" id="IPR036187">
    <property type="entry name" value="DNA_mismatch_repair_MutS_sf"/>
</dbReference>
<protein>
    <recommendedName>
        <fullName evidence="8">Endonuclease MutS2</fullName>
        <ecNumber evidence="8">3.1.-.-</ecNumber>
    </recommendedName>
    <alternativeName>
        <fullName evidence="8">Ribosome-associated protein quality control-upstream factor</fullName>
        <shortName evidence="8">RQC-upstream factor</shortName>
        <shortName evidence="8">RqcU</shortName>
        <ecNumber evidence="8">3.6.4.-</ecNumber>
    </alternativeName>
</protein>
<dbReference type="Pfam" id="PF20297">
    <property type="entry name" value="MSSS"/>
    <property type="match status" value="1"/>
</dbReference>
<dbReference type="OrthoDB" id="9808166at2"/>
<evidence type="ECO:0000256" key="5">
    <source>
        <dbReference type="ARBA" id="ARBA00022840"/>
    </source>
</evidence>
<keyword evidence="3 8" id="KW-0547">Nucleotide-binding</keyword>
<dbReference type="EC" id="3.1.-.-" evidence="8"/>
<dbReference type="InterPro" id="IPR000432">
    <property type="entry name" value="DNA_mismatch_repair_MutS_C"/>
</dbReference>
<dbReference type="EMBL" id="FNWV01000002">
    <property type="protein sequence ID" value="SEH47500.1"/>
    <property type="molecule type" value="Genomic_DNA"/>
</dbReference>
<dbReference type="PIRSF" id="PIRSF005814">
    <property type="entry name" value="MutS_YshD"/>
    <property type="match status" value="1"/>
</dbReference>
<dbReference type="GO" id="GO:0016887">
    <property type="term" value="F:ATP hydrolysis activity"/>
    <property type="evidence" value="ECO:0007669"/>
    <property type="project" value="InterPro"/>
</dbReference>
<keyword evidence="4 8" id="KW-0378">Hydrolase</keyword>
<dbReference type="SMART" id="SM00533">
    <property type="entry name" value="MUTSd"/>
    <property type="match status" value="1"/>
</dbReference>
<dbReference type="PANTHER" id="PTHR48466:SF2">
    <property type="entry name" value="OS10G0509000 PROTEIN"/>
    <property type="match status" value="1"/>
</dbReference>
<dbReference type="PROSITE" id="PS00486">
    <property type="entry name" value="DNA_MISMATCH_REPAIR_2"/>
    <property type="match status" value="1"/>
</dbReference>
<dbReference type="InterPro" id="IPR045076">
    <property type="entry name" value="MutS"/>
</dbReference>
<dbReference type="RefSeq" id="WP_074714678.1">
    <property type="nucleotide sequence ID" value="NZ_FNWV01000002.1"/>
</dbReference>
<feature type="binding site" evidence="8">
    <location>
        <begin position="331"/>
        <end position="338"/>
    </location>
    <ligand>
        <name>ATP</name>
        <dbReference type="ChEBI" id="CHEBI:30616"/>
    </ligand>
</feature>
<dbReference type="GO" id="GO:0019843">
    <property type="term" value="F:rRNA binding"/>
    <property type="evidence" value="ECO:0007669"/>
    <property type="project" value="UniProtKB-UniRule"/>
</dbReference>
<evidence type="ECO:0000256" key="3">
    <source>
        <dbReference type="ARBA" id="ARBA00022741"/>
    </source>
</evidence>
<dbReference type="Proteomes" id="UP000183190">
    <property type="component" value="Unassembled WGS sequence"/>
</dbReference>
<gene>
    <name evidence="8" type="primary">mutS2</name>
    <name evidence="8" type="synonym">rqcU</name>
    <name evidence="11" type="ORF">SAMN02910265_00899</name>
</gene>
<dbReference type="Pfam" id="PF01713">
    <property type="entry name" value="Smr"/>
    <property type="match status" value="1"/>
</dbReference>
<evidence type="ECO:0000256" key="8">
    <source>
        <dbReference type="HAMAP-Rule" id="MF_00092"/>
    </source>
</evidence>
<proteinExistence type="inferred from homology"/>
<dbReference type="SUPFAM" id="SSF52540">
    <property type="entry name" value="P-loop containing nucleoside triphosphate hydrolases"/>
    <property type="match status" value="1"/>
</dbReference>
<dbReference type="Gene3D" id="3.40.50.300">
    <property type="entry name" value="P-loop containing nucleotide triphosphate hydrolases"/>
    <property type="match status" value="1"/>
</dbReference>
<dbReference type="FunFam" id="3.40.50.300:FF:000830">
    <property type="entry name" value="Endonuclease MutS2"/>
    <property type="match status" value="1"/>
</dbReference>
<keyword evidence="1 8" id="KW-0540">Nuclease</keyword>
<dbReference type="GO" id="GO:0030983">
    <property type="term" value="F:mismatched DNA binding"/>
    <property type="evidence" value="ECO:0007669"/>
    <property type="project" value="InterPro"/>
</dbReference>
<evidence type="ECO:0000256" key="9">
    <source>
        <dbReference type="SAM" id="Coils"/>
    </source>
</evidence>
<dbReference type="GO" id="GO:0005524">
    <property type="term" value="F:ATP binding"/>
    <property type="evidence" value="ECO:0007669"/>
    <property type="project" value="UniProtKB-UniRule"/>
</dbReference>
<evidence type="ECO:0000313" key="11">
    <source>
        <dbReference type="EMBL" id="SEH47500.1"/>
    </source>
</evidence>
<dbReference type="HAMAP" id="MF_00092">
    <property type="entry name" value="MutS2"/>
    <property type="match status" value="1"/>
</dbReference>
<dbReference type="InterPro" id="IPR007696">
    <property type="entry name" value="DNA_mismatch_repair_MutS_core"/>
</dbReference>
<dbReference type="GO" id="GO:0072344">
    <property type="term" value="P:rescue of stalled ribosome"/>
    <property type="evidence" value="ECO:0007669"/>
    <property type="project" value="UniProtKB-UniRule"/>
</dbReference>
<dbReference type="InterPro" id="IPR036063">
    <property type="entry name" value="Smr_dom_sf"/>
</dbReference>
<keyword evidence="5 8" id="KW-0067">ATP-binding</keyword>
<comment type="subunit">
    <text evidence="8">Homodimer. Binds to stalled ribosomes, contacting rRNA.</text>
</comment>
<dbReference type="SMART" id="SM00534">
    <property type="entry name" value="MUTSac"/>
    <property type="match status" value="1"/>
</dbReference>
<keyword evidence="8" id="KW-0255">Endonuclease</keyword>
<dbReference type="EC" id="3.6.4.-" evidence="8"/>
<comment type="function">
    <text evidence="8">Endonuclease that is involved in the suppression of homologous recombination and thus may have a key role in the control of bacterial genetic diversity.</text>
</comment>
<dbReference type="GO" id="GO:0043023">
    <property type="term" value="F:ribosomal large subunit binding"/>
    <property type="evidence" value="ECO:0007669"/>
    <property type="project" value="UniProtKB-UniRule"/>
</dbReference>
<dbReference type="SMART" id="SM00463">
    <property type="entry name" value="SMR"/>
    <property type="match status" value="1"/>
</dbReference>
<evidence type="ECO:0000256" key="6">
    <source>
        <dbReference type="ARBA" id="ARBA00022884"/>
    </source>
</evidence>
<dbReference type="CDD" id="cd03280">
    <property type="entry name" value="ABC_MutS2"/>
    <property type="match status" value="1"/>
</dbReference>
<sequence length="796" mass="88865">MDKYLKTLELDKILEMLAELTSNEETHRMALAVRPDNDLERVRYECLKTSQALSLSVQFGTPPFGNFKDISSVAARAKSGAVISLRDLMDIAAMLRQIKSLADWYAHCENVETELSYLFSRLQPNDWLLEKLERSIISENEIADAASAELAAIRRKINRAGMQLRETLDKMIKNKTTQQYLQESNVTIRDGRFVLPVKSEYRGQVSGLIHDTSATGQTIFIEPMAIVEANNDIRLLEAKEQEEIERIVRQLCRECGEYADILAENYKVCTELNLYFAKSNLAAKLNCSLPEITDDGKMYLKKARHPLIDKNKAVPVDISLGEDYQALIITGPNTGGKTVSLKTAGLLAAMTMCGLLIPVADGSRISVYDHILADIGDSQSIEQNLSTFSSHTNKVIEILRTADEQSLVLLDELGSGTDPVEGAALAISIIRRLMLNGAKIMVTTHYQELKVFAIDGEGIENASCEFDIETLRPTYKLIVGSPGKSNAFAISESLGMPADIIADAKTRVSEANTRLEEVIGKLESTRLELEKQKEEISRLKAQTAEHEEAIRVEREKLEAAKADELEKARLRAMTIIEQTKAESNELIDELERLRKEKDKKDFSANVSNVKSKSKQSFNKMYDTANPIDKRDPNEGYVLPRKLRRGDTVYVVDLQRNGIISGDPDGSDFVYVQMGVMKTKMNISRLRLEEPEKVTVANKSIRPNRKMNKVGVKAERRGKMELDIRGSACDDGVYQLDAFLDQAVMSNISMVTIIHGKGTGLLRQAVHKRLKSHPSVKSFRLGLFGEGEDGVTVVELK</sequence>
<name>A0A1H6IF60_RUMFL</name>
<keyword evidence="6 8" id="KW-0694">RNA-binding</keyword>
<dbReference type="GO" id="GO:0045910">
    <property type="term" value="P:negative regulation of DNA recombination"/>
    <property type="evidence" value="ECO:0007669"/>
    <property type="project" value="InterPro"/>
</dbReference>
<evidence type="ECO:0000256" key="2">
    <source>
        <dbReference type="ARBA" id="ARBA00022730"/>
    </source>
</evidence>
<evidence type="ECO:0000313" key="12">
    <source>
        <dbReference type="Proteomes" id="UP000183190"/>
    </source>
</evidence>
<evidence type="ECO:0000256" key="7">
    <source>
        <dbReference type="ARBA" id="ARBA00023125"/>
    </source>
</evidence>
<comment type="similarity">
    <text evidence="8">Belongs to the DNA mismatch repair MutS family. MutS2 subfamily.</text>
</comment>
<dbReference type="InterPro" id="IPR027417">
    <property type="entry name" value="P-loop_NTPase"/>
</dbReference>
<evidence type="ECO:0000256" key="4">
    <source>
        <dbReference type="ARBA" id="ARBA00022801"/>
    </source>
</evidence>
<keyword evidence="2 8" id="KW-0699">rRNA-binding</keyword>
<dbReference type="PROSITE" id="PS50828">
    <property type="entry name" value="SMR"/>
    <property type="match status" value="1"/>
</dbReference>
<dbReference type="AlphaFoldDB" id="A0A1H6IF60"/>
<accession>A0A1H6IF60</accession>
<dbReference type="GO" id="GO:0140664">
    <property type="term" value="F:ATP-dependent DNA damage sensor activity"/>
    <property type="evidence" value="ECO:0007669"/>
    <property type="project" value="InterPro"/>
</dbReference>
<comment type="function">
    <text evidence="8">Acts as a ribosome collision sensor, splitting the ribosome into its 2 subunits. Detects stalled/collided 70S ribosomes which it binds and splits by an ATP-hydrolysis driven conformational change. Acts upstream of the ribosome quality control system (RQC), a ribosome-associated complex that mediates the extraction of incompletely synthesized nascent chains from stalled ribosomes and their subsequent degradation. Probably generates substrates for RQC.</text>
</comment>
<feature type="coiled-coil region" evidence="9">
    <location>
        <begin position="501"/>
        <end position="600"/>
    </location>
</feature>
<keyword evidence="9" id="KW-0175">Coiled coil</keyword>
<dbReference type="SUPFAM" id="SSF160443">
    <property type="entry name" value="SMR domain-like"/>
    <property type="match status" value="1"/>
</dbReference>
<dbReference type="InterPro" id="IPR046893">
    <property type="entry name" value="MSSS"/>
</dbReference>